<evidence type="ECO:0000313" key="2">
    <source>
        <dbReference type="Proteomes" id="UP000005446"/>
    </source>
</evidence>
<organism evidence="1 2">
    <name type="scientific">Glarea lozoyensis (strain ATCC 74030 / MF5533)</name>
    <dbReference type="NCBI Taxonomy" id="1104152"/>
    <lineage>
        <taxon>Eukaryota</taxon>
        <taxon>Fungi</taxon>
        <taxon>Dikarya</taxon>
        <taxon>Ascomycota</taxon>
        <taxon>Pezizomycotina</taxon>
        <taxon>Leotiomycetes</taxon>
        <taxon>Helotiales</taxon>
        <taxon>Helotiaceae</taxon>
        <taxon>Glarea</taxon>
    </lineage>
</organism>
<reference evidence="1 2" key="1">
    <citation type="journal article" date="2012" name="Eukaryot. Cell">
        <title>Genome sequence of the fungus Glarea lozoyensis: the first genome sequence of a species from the Helotiaceae family.</title>
        <authorList>
            <person name="Youssar L."/>
            <person name="Gruening B.A."/>
            <person name="Erxleben A."/>
            <person name="Guenther S."/>
            <person name="Huettel W."/>
        </authorList>
    </citation>
    <scope>NUCLEOTIDE SEQUENCE [LARGE SCALE GENOMIC DNA]</scope>
    <source>
        <strain evidence="2">ATCC 74030 / MF5533</strain>
    </source>
</reference>
<accession>H0ESE1</accession>
<gene>
    <name evidence="1" type="ORF">M7I_5621</name>
</gene>
<dbReference type="Proteomes" id="UP000005446">
    <property type="component" value="Unassembled WGS sequence"/>
</dbReference>
<dbReference type="AlphaFoldDB" id="H0ESE1"/>
<protein>
    <submittedName>
        <fullName evidence="1">Uncharacterized protein</fullName>
    </submittedName>
</protein>
<comment type="caution">
    <text evidence="1">The sequence shown here is derived from an EMBL/GenBank/DDBJ whole genome shotgun (WGS) entry which is preliminary data.</text>
</comment>
<proteinExistence type="predicted"/>
<dbReference type="InParanoid" id="H0ESE1"/>
<dbReference type="HOGENOM" id="CLU_2589974_0_0_1"/>
<dbReference type="EMBL" id="AGUE01000144">
    <property type="protein sequence ID" value="EHK98536.1"/>
    <property type="molecule type" value="Genomic_DNA"/>
</dbReference>
<evidence type="ECO:0000313" key="1">
    <source>
        <dbReference type="EMBL" id="EHK98536.1"/>
    </source>
</evidence>
<keyword evidence="2" id="KW-1185">Reference proteome</keyword>
<name>H0ESE1_GLAL7</name>
<sequence length="80" mass="9441">MKATDILQGLQSLRTFERDFSEAAAAKRKQDYEHFEPSKKVKIGDRIEDEERKDPTELANEGRPWWKFWKVRTRGSGLET</sequence>